<organism evidence="1 2">
    <name type="scientific">Puccinia striiformis f. sp. tritici</name>
    <dbReference type="NCBI Taxonomy" id="168172"/>
    <lineage>
        <taxon>Eukaryota</taxon>
        <taxon>Fungi</taxon>
        <taxon>Dikarya</taxon>
        <taxon>Basidiomycota</taxon>
        <taxon>Pucciniomycotina</taxon>
        <taxon>Pucciniomycetes</taxon>
        <taxon>Pucciniales</taxon>
        <taxon>Pucciniaceae</taxon>
        <taxon>Puccinia</taxon>
    </lineage>
</organism>
<sequence length="70" mass="7556">MMMRSTMISIVNGHLLALRLLPATKNLRLVAAPLYTLKLAVTHKRSRPAGMPAAMSSTNCAPTPSNPIQE</sequence>
<keyword evidence="2" id="KW-1185">Reference proteome</keyword>
<reference evidence="2" key="2">
    <citation type="journal article" date="2018" name="Mol. Plant Microbe Interact.">
        <title>Genome sequence resources for the wheat stripe rust pathogen (Puccinia striiformis f. sp. tritici) and the barley stripe rust pathogen (Puccinia striiformis f. sp. hordei).</title>
        <authorList>
            <person name="Xia C."/>
            <person name="Wang M."/>
            <person name="Yin C."/>
            <person name="Cornejo O.E."/>
            <person name="Hulbert S.H."/>
            <person name="Chen X."/>
        </authorList>
    </citation>
    <scope>NUCLEOTIDE SEQUENCE [LARGE SCALE GENOMIC DNA]</scope>
    <source>
        <strain evidence="2">93-210</strain>
    </source>
</reference>
<proteinExistence type="predicted"/>
<name>A0ACC0ERI9_9BASI</name>
<evidence type="ECO:0000313" key="1">
    <source>
        <dbReference type="EMBL" id="KAI7959336.1"/>
    </source>
</evidence>
<reference evidence="2" key="1">
    <citation type="journal article" date="2018" name="BMC Genomics">
        <title>Genomic insights into host adaptation between the wheat stripe rust pathogen (Puccinia striiformis f. sp. tritici) and the barley stripe rust pathogen (Puccinia striiformis f. sp. hordei).</title>
        <authorList>
            <person name="Xia C."/>
            <person name="Wang M."/>
            <person name="Yin C."/>
            <person name="Cornejo O.E."/>
            <person name="Hulbert S.H."/>
            <person name="Chen X."/>
        </authorList>
    </citation>
    <scope>NUCLEOTIDE SEQUENCE [LARGE SCALE GENOMIC DNA]</scope>
    <source>
        <strain evidence="2">93-210</strain>
    </source>
</reference>
<gene>
    <name evidence="1" type="ORF">MJO28_003127</name>
</gene>
<comment type="caution">
    <text evidence="1">The sequence shown here is derived from an EMBL/GenBank/DDBJ whole genome shotgun (WGS) entry which is preliminary data.</text>
</comment>
<dbReference type="EMBL" id="CM045867">
    <property type="protein sequence ID" value="KAI7959336.1"/>
    <property type="molecule type" value="Genomic_DNA"/>
</dbReference>
<reference evidence="1 2" key="3">
    <citation type="journal article" date="2022" name="Microbiol. Spectr.">
        <title>Folding features and dynamics of 3D genome architecture in plant fungal pathogens.</title>
        <authorList>
            <person name="Xia C."/>
        </authorList>
    </citation>
    <scope>NUCLEOTIDE SEQUENCE [LARGE SCALE GENOMIC DNA]</scope>
    <source>
        <strain evidence="1 2">93-210</strain>
    </source>
</reference>
<evidence type="ECO:0000313" key="2">
    <source>
        <dbReference type="Proteomes" id="UP001060170"/>
    </source>
</evidence>
<dbReference type="Proteomes" id="UP001060170">
    <property type="component" value="Chromosome 3"/>
</dbReference>
<accession>A0ACC0ERI9</accession>
<protein>
    <submittedName>
        <fullName evidence="1">Uncharacterized protein</fullName>
    </submittedName>
</protein>